<comment type="caution">
    <text evidence="3">The sequence shown here is derived from an EMBL/GenBank/DDBJ whole genome shotgun (WGS) entry which is preliminary data.</text>
</comment>
<evidence type="ECO:0000256" key="1">
    <source>
        <dbReference type="SAM" id="Coils"/>
    </source>
</evidence>
<name>A0A8J7Z6Y9_9CYAN</name>
<feature type="region of interest" description="Disordered" evidence="2">
    <location>
        <begin position="144"/>
        <end position="184"/>
    </location>
</feature>
<evidence type="ECO:0000256" key="2">
    <source>
        <dbReference type="SAM" id="MobiDB-lite"/>
    </source>
</evidence>
<sequence length="343" mass="39391">MAEPDNAEQVEFEAEDLKLDGSENSVIARSHPILLPENGIADLIGMQECVQRQMRRIRDLENALDQSLASLDELRRQSVDQCFLERQLASTEEYANVQEQAIHQLRVQFEQQKVDLEAQICHTLDQLTAAETLAQAQQVELEKLRSGEFSPAPPEAETSPERSSKEAPSRGSQKSKPHDWLTPKDWLRHAPKERVAELESQVQELETQIAKQITTQAMLQQACQESERDREQSQQRTAALERQAAEMQEQILSQAQQASEYETAIQHWKNRFYGIQDEALDLKKRLEEKGSALPEEITEFLALFEEIPTAEPQSTPRRNPFNEDLKIDLPDFLARRRNRKLNS</sequence>
<keyword evidence="4" id="KW-1185">Reference proteome</keyword>
<feature type="coiled-coil region" evidence="1">
    <location>
        <begin position="50"/>
        <end position="77"/>
    </location>
</feature>
<gene>
    <name evidence="3" type="ORF">GS601_04900</name>
</gene>
<evidence type="ECO:0000313" key="3">
    <source>
        <dbReference type="EMBL" id="NDJ16635.1"/>
    </source>
</evidence>
<dbReference type="AlphaFoldDB" id="A0A8J7Z6Y9"/>
<evidence type="ECO:0000313" key="4">
    <source>
        <dbReference type="Proteomes" id="UP000646053"/>
    </source>
</evidence>
<proteinExistence type="predicted"/>
<dbReference type="RefSeq" id="WP_162422147.1">
    <property type="nucleotide sequence ID" value="NZ_WVIE01000004.1"/>
</dbReference>
<protein>
    <submittedName>
        <fullName evidence="3">Uncharacterized protein</fullName>
    </submittedName>
</protein>
<feature type="compositionally biased region" description="Basic and acidic residues" evidence="2">
    <location>
        <begin position="159"/>
        <end position="168"/>
    </location>
</feature>
<accession>A0A8J7Z6Y9</accession>
<feature type="region of interest" description="Disordered" evidence="2">
    <location>
        <begin position="221"/>
        <end position="242"/>
    </location>
</feature>
<dbReference type="Proteomes" id="UP000646053">
    <property type="component" value="Unassembled WGS sequence"/>
</dbReference>
<reference evidence="3" key="1">
    <citation type="submission" date="2019-12" db="EMBL/GenBank/DDBJ databases">
        <title>High-Quality draft genome sequences of three cyanobacteria isolated from the limestone walls of the Old Cathedral of Coimbra.</title>
        <authorList>
            <person name="Tiago I."/>
            <person name="Soares F."/>
            <person name="Portugal A."/>
        </authorList>
    </citation>
    <scope>NUCLEOTIDE SEQUENCE</scope>
    <source>
        <strain evidence="3">A</strain>
    </source>
</reference>
<organism evidence="3 4">
    <name type="scientific">Myxacorys almedinensis A</name>
    <dbReference type="NCBI Taxonomy" id="2690445"/>
    <lineage>
        <taxon>Bacteria</taxon>
        <taxon>Bacillati</taxon>
        <taxon>Cyanobacteriota</taxon>
        <taxon>Cyanophyceae</taxon>
        <taxon>Leptolyngbyales</taxon>
        <taxon>Leptolyngbyaceae</taxon>
        <taxon>Myxacorys</taxon>
        <taxon>Myxacorys almedinensis</taxon>
    </lineage>
</organism>
<keyword evidence="1" id="KW-0175">Coiled coil</keyword>
<dbReference type="EMBL" id="WVIE01000004">
    <property type="protein sequence ID" value="NDJ16635.1"/>
    <property type="molecule type" value="Genomic_DNA"/>
</dbReference>